<dbReference type="RefSeq" id="WP_175349416.1">
    <property type="nucleotide sequence ID" value="NZ_JABMCI010000070.1"/>
</dbReference>
<accession>A0A7Y6A4D5</accession>
<organism evidence="2 3">
    <name type="scientific">Cellulomonas humilata</name>
    <dbReference type="NCBI Taxonomy" id="144055"/>
    <lineage>
        <taxon>Bacteria</taxon>
        <taxon>Bacillati</taxon>
        <taxon>Actinomycetota</taxon>
        <taxon>Actinomycetes</taxon>
        <taxon>Micrococcales</taxon>
        <taxon>Cellulomonadaceae</taxon>
        <taxon>Cellulomonas</taxon>
    </lineage>
</organism>
<feature type="compositionally biased region" description="Acidic residues" evidence="1">
    <location>
        <begin position="23"/>
        <end position="32"/>
    </location>
</feature>
<comment type="caution">
    <text evidence="2">The sequence shown here is derived from an EMBL/GenBank/DDBJ whole genome shotgun (WGS) entry which is preliminary data.</text>
</comment>
<name>A0A7Y6A4D5_9CELL</name>
<gene>
    <name evidence="2" type="ORF">HP550_20115</name>
</gene>
<dbReference type="AlphaFoldDB" id="A0A7Y6A4D5"/>
<dbReference type="Proteomes" id="UP000565724">
    <property type="component" value="Unassembled WGS sequence"/>
</dbReference>
<proteinExistence type="predicted"/>
<evidence type="ECO:0000256" key="1">
    <source>
        <dbReference type="SAM" id="MobiDB-lite"/>
    </source>
</evidence>
<feature type="region of interest" description="Disordered" evidence="1">
    <location>
        <begin position="1"/>
        <end position="60"/>
    </location>
</feature>
<feature type="compositionally biased region" description="Pro residues" evidence="1">
    <location>
        <begin position="9"/>
        <end position="22"/>
    </location>
</feature>
<protein>
    <submittedName>
        <fullName evidence="2">Uncharacterized protein</fullName>
    </submittedName>
</protein>
<keyword evidence="3" id="KW-1185">Reference proteome</keyword>
<evidence type="ECO:0000313" key="2">
    <source>
        <dbReference type="EMBL" id="NUU19559.1"/>
    </source>
</evidence>
<dbReference type="EMBL" id="JABMCI010000070">
    <property type="protein sequence ID" value="NUU19559.1"/>
    <property type="molecule type" value="Genomic_DNA"/>
</dbReference>
<sequence length="60" mass="6101">MTDTNFGPDPVPKTAPEAPPAPDDAESADEYLDATRPAVFPVAGATTGTVPPPLDPGRTP</sequence>
<feature type="compositionally biased region" description="Pro residues" evidence="1">
    <location>
        <begin position="50"/>
        <end position="60"/>
    </location>
</feature>
<reference evidence="2 3" key="1">
    <citation type="submission" date="2020-05" db="EMBL/GenBank/DDBJ databases">
        <title>Genome Sequencing of Type Strains.</title>
        <authorList>
            <person name="Lemaire J.F."/>
            <person name="Inderbitzin P."/>
            <person name="Gregorio O.A."/>
            <person name="Collins S.B."/>
            <person name="Wespe N."/>
            <person name="Knight-Connoni V."/>
        </authorList>
    </citation>
    <scope>NUCLEOTIDE SEQUENCE [LARGE SCALE GENOMIC DNA]</scope>
    <source>
        <strain evidence="2 3">ATCC 25174</strain>
    </source>
</reference>
<evidence type="ECO:0000313" key="3">
    <source>
        <dbReference type="Proteomes" id="UP000565724"/>
    </source>
</evidence>